<dbReference type="InterPro" id="IPR045863">
    <property type="entry name" value="CorA_TM1_TM2"/>
</dbReference>
<keyword evidence="7 9" id="KW-0472">Membrane</keyword>
<evidence type="ECO:0000256" key="3">
    <source>
        <dbReference type="ARBA" id="ARBA00022448"/>
    </source>
</evidence>
<evidence type="ECO:0000313" key="11">
    <source>
        <dbReference type="Proteomes" id="UP000326924"/>
    </source>
</evidence>
<comment type="similarity">
    <text evidence="2">Belongs to the CorA metal ion transporter (MIT) (TC 1.A.35) family.</text>
</comment>
<dbReference type="InParanoid" id="A0A5J5F751"/>
<dbReference type="OrthoDB" id="165352at2759"/>
<dbReference type="GO" id="GO:0005886">
    <property type="term" value="C:plasma membrane"/>
    <property type="evidence" value="ECO:0007669"/>
    <property type="project" value="UniProtKB-SubCell"/>
</dbReference>
<dbReference type="Proteomes" id="UP000326924">
    <property type="component" value="Unassembled WGS sequence"/>
</dbReference>
<feature type="compositionally biased region" description="Polar residues" evidence="8">
    <location>
        <begin position="1"/>
        <end position="13"/>
    </location>
</feature>
<comment type="subcellular location">
    <subcellularLocation>
        <location evidence="1">Cell membrane</location>
        <topology evidence="1">Multi-pass membrane protein</topology>
    </subcellularLocation>
</comment>
<keyword evidence="11" id="KW-1185">Reference proteome</keyword>
<dbReference type="EMBL" id="VXIS01000019">
    <property type="protein sequence ID" value="KAA8912885.1"/>
    <property type="molecule type" value="Genomic_DNA"/>
</dbReference>
<gene>
    <name evidence="10" type="ORF">FN846DRAFT_772940</name>
</gene>
<dbReference type="SUPFAM" id="SSF144083">
    <property type="entry name" value="Magnesium transport protein CorA, transmembrane region"/>
    <property type="match status" value="1"/>
</dbReference>
<dbReference type="AlphaFoldDB" id="A0A5J5F751"/>
<dbReference type="GO" id="GO:0000287">
    <property type="term" value="F:magnesium ion binding"/>
    <property type="evidence" value="ECO:0007669"/>
    <property type="project" value="TreeGrafter"/>
</dbReference>
<dbReference type="Gene3D" id="1.20.58.340">
    <property type="entry name" value="Magnesium transport protein CorA, transmembrane region"/>
    <property type="match status" value="2"/>
</dbReference>
<keyword evidence="3" id="KW-0813">Transport</keyword>
<dbReference type="GO" id="GO:0015087">
    <property type="term" value="F:cobalt ion transmembrane transporter activity"/>
    <property type="evidence" value="ECO:0007669"/>
    <property type="project" value="TreeGrafter"/>
</dbReference>
<evidence type="ECO:0000256" key="8">
    <source>
        <dbReference type="SAM" id="MobiDB-lite"/>
    </source>
</evidence>
<dbReference type="PANTHER" id="PTHR46494:SF1">
    <property type="entry name" value="CORA FAMILY METAL ION TRANSPORTER (EUROFUNG)"/>
    <property type="match status" value="1"/>
</dbReference>
<accession>A0A5J5F751</accession>
<evidence type="ECO:0000256" key="9">
    <source>
        <dbReference type="SAM" id="Phobius"/>
    </source>
</evidence>
<feature type="transmembrane region" description="Helical" evidence="9">
    <location>
        <begin position="422"/>
        <end position="441"/>
    </location>
</feature>
<feature type="compositionally biased region" description="Basic and acidic residues" evidence="8">
    <location>
        <begin position="36"/>
        <end position="47"/>
    </location>
</feature>
<evidence type="ECO:0008006" key="12">
    <source>
        <dbReference type="Google" id="ProtNLM"/>
    </source>
</evidence>
<proteinExistence type="inferred from homology"/>
<keyword evidence="5 9" id="KW-0812">Transmembrane</keyword>
<keyword evidence="6 9" id="KW-1133">Transmembrane helix</keyword>
<evidence type="ECO:0000256" key="5">
    <source>
        <dbReference type="ARBA" id="ARBA00022692"/>
    </source>
</evidence>
<dbReference type="GO" id="GO:0050897">
    <property type="term" value="F:cobalt ion binding"/>
    <property type="evidence" value="ECO:0007669"/>
    <property type="project" value="TreeGrafter"/>
</dbReference>
<reference evidence="10 11" key="1">
    <citation type="submission" date="2019-09" db="EMBL/GenBank/DDBJ databases">
        <title>Draft genome of the ectomycorrhizal ascomycete Sphaerosporella brunnea.</title>
        <authorList>
            <consortium name="DOE Joint Genome Institute"/>
            <person name="Benucci G.M."/>
            <person name="Marozzi G."/>
            <person name="Antonielli L."/>
            <person name="Sanchez S."/>
            <person name="Marco P."/>
            <person name="Wang X."/>
            <person name="Falini L.B."/>
            <person name="Barry K."/>
            <person name="Haridas S."/>
            <person name="Lipzen A."/>
            <person name="Labutti K."/>
            <person name="Grigoriev I.V."/>
            <person name="Murat C."/>
            <person name="Martin F."/>
            <person name="Albertini E."/>
            <person name="Donnini D."/>
            <person name="Bonito G."/>
        </authorList>
    </citation>
    <scope>NUCLEOTIDE SEQUENCE [LARGE SCALE GENOMIC DNA]</scope>
    <source>
        <strain evidence="10 11">Sb_GMNB300</strain>
    </source>
</reference>
<protein>
    <recommendedName>
        <fullName evidence="12">Magnesium transport protein CorA</fullName>
    </recommendedName>
</protein>
<evidence type="ECO:0000256" key="7">
    <source>
        <dbReference type="ARBA" id="ARBA00023136"/>
    </source>
</evidence>
<name>A0A5J5F751_9PEZI</name>
<dbReference type="PANTHER" id="PTHR46494">
    <property type="entry name" value="CORA FAMILY METAL ION TRANSPORTER (EUROFUNG)"/>
    <property type="match status" value="1"/>
</dbReference>
<sequence length="502" mass="57164">MSPSSGRRPSSQFRLRRAPTASHEYRMPGAGQEPGLDPHSDQFGTDDRSTLHTECQITVVEFSEDNIEQHEFYNEGINEFLEKPRMDWVKVRWINCNGLSWDVVQALAKHYNFHSLALEDLLSRHDSNRPKCDWYSDHAFVILPLLKLIDGKHSDFLHRNYVHSKPPPFWKRMLFGGRSPRPSASTDDEDPEKSIIDEQELRNKVRTLQYAYGGPNAERVAFMEAHGSLVALDKVVHVEQVSVFLTPDGTVVSFFEISGDDIEPPILARLYSEKTLLRTSSDPSMMLQALIDGIVDLSFPVVTAYQDTIAELELTVLTDPSIKQSRDLYILTSELSLLKSTIAPIAAVVTSLRDHRKSVVPKMKGMAGVEVSDMTRIYLGDVLDHVLLILDNLETMKRAADNMIDLIFNTIGSLQNESMKQLTTITIVFLPLSFLAGYFGMNFEYFPGVQNHSDKYFWQVSVPVLIVTLIYCLREVVGRQILKKFQRRAIKVARKRRTDKME</sequence>
<dbReference type="InterPro" id="IPR002523">
    <property type="entry name" value="MgTranspt_CorA/ZnTranspt_ZntB"/>
</dbReference>
<evidence type="ECO:0000313" key="10">
    <source>
        <dbReference type="EMBL" id="KAA8912885.1"/>
    </source>
</evidence>
<organism evidence="10 11">
    <name type="scientific">Sphaerosporella brunnea</name>
    <dbReference type="NCBI Taxonomy" id="1250544"/>
    <lineage>
        <taxon>Eukaryota</taxon>
        <taxon>Fungi</taxon>
        <taxon>Dikarya</taxon>
        <taxon>Ascomycota</taxon>
        <taxon>Pezizomycotina</taxon>
        <taxon>Pezizomycetes</taxon>
        <taxon>Pezizales</taxon>
        <taxon>Pyronemataceae</taxon>
        <taxon>Sphaerosporella</taxon>
    </lineage>
</organism>
<keyword evidence="4" id="KW-1003">Cell membrane</keyword>
<dbReference type="Pfam" id="PF01544">
    <property type="entry name" value="CorA"/>
    <property type="match status" value="1"/>
</dbReference>
<dbReference type="GO" id="GO:0015095">
    <property type="term" value="F:magnesium ion transmembrane transporter activity"/>
    <property type="evidence" value="ECO:0007669"/>
    <property type="project" value="TreeGrafter"/>
</dbReference>
<comment type="caution">
    <text evidence="10">The sequence shown here is derived from an EMBL/GenBank/DDBJ whole genome shotgun (WGS) entry which is preliminary data.</text>
</comment>
<feature type="transmembrane region" description="Helical" evidence="9">
    <location>
        <begin position="456"/>
        <end position="477"/>
    </location>
</feature>
<evidence type="ECO:0000256" key="2">
    <source>
        <dbReference type="ARBA" id="ARBA00009765"/>
    </source>
</evidence>
<dbReference type="InterPro" id="IPR045861">
    <property type="entry name" value="CorA_cytoplasmic_dom"/>
</dbReference>
<evidence type="ECO:0000256" key="6">
    <source>
        <dbReference type="ARBA" id="ARBA00022989"/>
    </source>
</evidence>
<feature type="region of interest" description="Disordered" evidence="8">
    <location>
        <begin position="1"/>
        <end position="47"/>
    </location>
</feature>
<dbReference type="Gene3D" id="3.30.460.20">
    <property type="entry name" value="CorA soluble domain-like"/>
    <property type="match status" value="1"/>
</dbReference>
<evidence type="ECO:0000256" key="4">
    <source>
        <dbReference type="ARBA" id="ARBA00022475"/>
    </source>
</evidence>
<evidence type="ECO:0000256" key="1">
    <source>
        <dbReference type="ARBA" id="ARBA00004651"/>
    </source>
</evidence>
<dbReference type="SUPFAM" id="SSF143865">
    <property type="entry name" value="CorA soluble domain-like"/>
    <property type="match status" value="1"/>
</dbReference>